<evidence type="ECO:0000256" key="4">
    <source>
        <dbReference type="ARBA" id="ARBA00022821"/>
    </source>
</evidence>
<feature type="transmembrane region" description="Helical" evidence="9">
    <location>
        <begin position="415"/>
        <end position="436"/>
    </location>
</feature>
<dbReference type="InterPro" id="IPR004326">
    <property type="entry name" value="Mlo"/>
</dbReference>
<protein>
    <recommendedName>
        <fullName evidence="8">MLO-like protein</fullName>
    </recommendedName>
</protein>
<evidence type="ECO:0000256" key="8">
    <source>
        <dbReference type="RuleBase" id="RU280816"/>
    </source>
</evidence>
<organism evidence="10 11">
    <name type="scientific">Dioscorea cayennensis subsp. rotundata</name>
    <name type="common">White Guinea yam</name>
    <name type="synonym">Dioscorea rotundata</name>
    <dbReference type="NCBI Taxonomy" id="55577"/>
    <lineage>
        <taxon>Eukaryota</taxon>
        <taxon>Viridiplantae</taxon>
        <taxon>Streptophyta</taxon>
        <taxon>Embryophyta</taxon>
        <taxon>Tracheophyta</taxon>
        <taxon>Spermatophyta</taxon>
        <taxon>Magnoliopsida</taxon>
        <taxon>Liliopsida</taxon>
        <taxon>Dioscoreales</taxon>
        <taxon>Dioscoreaceae</taxon>
        <taxon>Dioscorea</taxon>
    </lineage>
</organism>
<keyword evidence="6 8" id="KW-0472">Membrane</keyword>
<dbReference type="GO" id="GO:0005516">
    <property type="term" value="F:calmodulin binding"/>
    <property type="evidence" value="ECO:0007669"/>
    <property type="project" value="UniProtKB-KW"/>
</dbReference>
<evidence type="ECO:0000256" key="1">
    <source>
        <dbReference type="ARBA" id="ARBA00004141"/>
    </source>
</evidence>
<comment type="domain">
    <text evidence="8">The C-terminus contains a calmodulin-binding domain, which binds calmodulin in a calcium-dependent fashion.</text>
</comment>
<dbReference type="GO" id="GO:0006952">
    <property type="term" value="P:defense response"/>
    <property type="evidence" value="ECO:0007669"/>
    <property type="project" value="UniProtKB-KW"/>
</dbReference>
<keyword evidence="7 8" id="KW-0568">Pathogenesis-related protein</keyword>
<feature type="transmembrane region" description="Helical" evidence="9">
    <location>
        <begin position="178"/>
        <end position="199"/>
    </location>
</feature>
<feature type="transmembrane region" description="Helical" evidence="9">
    <location>
        <begin position="293"/>
        <end position="312"/>
    </location>
</feature>
<comment type="function">
    <text evidence="8">May be involved in modulation of pathogen defense and leaf cell death.</text>
</comment>
<accession>A0AB40CNF6</accession>
<dbReference type="Proteomes" id="UP001515500">
    <property type="component" value="Chromosome 16"/>
</dbReference>
<evidence type="ECO:0000256" key="2">
    <source>
        <dbReference type="ARBA" id="ARBA00006574"/>
    </source>
</evidence>
<feature type="transmembrane region" description="Helical" evidence="9">
    <location>
        <begin position="48"/>
        <end position="72"/>
    </location>
</feature>
<evidence type="ECO:0000256" key="6">
    <source>
        <dbReference type="ARBA" id="ARBA00023136"/>
    </source>
</evidence>
<keyword evidence="5 8" id="KW-1133">Transmembrane helix</keyword>
<evidence type="ECO:0000313" key="10">
    <source>
        <dbReference type="Proteomes" id="UP001515500"/>
    </source>
</evidence>
<feature type="transmembrane region" description="Helical" evidence="9">
    <location>
        <begin position="372"/>
        <end position="395"/>
    </location>
</feature>
<dbReference type="Pfam" id="PF03094">
    <property type="entry name" value="Mlo"/>
    <property type="match status" value="1"/>
</dbReference>
<dbReference type="PANTHER" id="PTHR31942:SF54">
    <property type="entry name" value="MLO-LIKE PROTEIN 13"/>
    <property type="match status" value="1"/>
</dbReference>
<comment type="similarity">
    <text evidence="2 8">Belongs to the MLO family.</text>
</comment>
<dbReference type="RefSeq" id="XP_039141441.1">
    <property type="nucleotide sequence ID" value="XM_039285507.1"/>
</dbReference>
<name>A0AB40CNF6_DIOCR</name>
<evidence type="ECO:0000313" key="11">
    <source>
        <dbReference type="RefSeq" id="XP_039141441.1"/>
    </source>
</evidence>
<proteinExistence type="inferred from homology"/>
<feature type="transmembrane region" description="Helical" evidence="9">
    <location>
        <begin position="93"/>
        <end position="111"/>
    </location>
</feature>
<dbReference type="GeneID" id="120278776"/>
<feature type="transmembrane region" description="Helical" evidence="9">
    <location>
        <begin position="318"/>
        <end position="336"/>
    </location>
</feature>
<keyword evidence="3 8" id="KW-0812">Transmembrane</keyword>
<evidence type="ECO:0000256" key="5">
    <source>
        <dbReference type="ARBA" id="ARBA00022989"/>
    </source>
</evidence>
<keyword evidence="10" id="KW-1185">Reference proteome</keyword>
<keyword evidence="4 8" id="KW-0611">Plant defense</keyword>
<dbReference type="PANTHER" id="PTHR31942">
    <property type="entry name" value="MLO-LIKE PROTEIN 1"/>
    <property type="match status" value="1"/>
</dbReference>
<keyword evidence="8" id="KW-0112">Calmodulin-binding</keyword>
<comment type="subcellular location">
    <subcellularLocation>
        <location evidence="1 8">Membrane</location>
        <topology evidence="1 8">Multi-pass membrane protein</topology>
    </subcellularLocation>
</comment>
<reference evidence="11" key="1">
    <citation type="submission" date="2025-08" db="UniProtKB">
        <authorList>
            <consortium name="RefSeq"/>
        </authorList>
    </citation>
    <scope>IDENTIFICATION</scope>
</reference>
<evidence type="ECO:0000256" key="3">
    <source>
        <dbReference type="ARBA" id="ARBA00022692"/>
    </source>
</evidence>
<evidence type="ECO:0000256" key="9">
    <source>
        <dbReference type="SAM" id="Phobius"/>
    </source>
</evidence>
<sequence>MEEFFFIPLYFTSFMPPPPPLSHRTLFSGSPMAEDSSESLTLEFTPTWVVAVVCSIIVAISLCAERLIHYLGKFLKHKKQNALYGALQKIKEELMLLGFISLLLTVFQSLISNICIEEKIAASMLPCSRARKEIDHSKGHFLGRTGNGRRLLAEGGGFDVCAKKGKAPLLSLEALHQLHIFIFVLAVAHVAFCAINMLLGRAKIREWKLWEDAIRAETPKENVKLTPHQQEFVKERAEGSWLMSFFKQFHSSVSKSDYKSLRAGFIQTHHVTRETFDFHEYILRTLEDDFKKVVGISWYLWLFVVIFLLLNIKGWHSYFWLSFLPLILLLLVGAKLEHIITKLAQQMNERASHQQPRMKLSNEHFWFNRPALVLYLIHFILFQNAFELAVFFWIWSTYGFHSCIMESTKYLIPRLVVGVLIQVLCSYSTLPLYAIVTQMGESFKPAIFTERTQTTLFGWAKASKDHRRPKCFETLLKKIGLGKENPDTSDGGTQMHRMALEAGEPSHEAWQPNALDEITIAHSDVANASLQPSPITLQRT</sequence>
<gene>
    <name evidence="11" type="primary">LOC120278776</name>
    <name evidence="8" type="synonym">MLO</name>
</gene>
<dbReference type="AlphaFoldDB" id="A0AB40CNF6"/>
<evidence type="ECO:0000256" key="7">
    <source>
        <dbReference type="ARBA" id="ARBA00023265"/>
    </source>
</evidence>
<dbReference type="GO" id="GO:0016020">
    <property type="term" value="C:membrane"/>
    <property type="evidence" value="ECO:0007669"/>
    <property type="project" value="UniProtKB-SubCell"/>
</dbReference>